<comment type="caution">
    <text evidence="2">The sequence shown here is derived from an EMBL/GenBank/DDBJ whole genome shotgun (WGS) entry which is preliminary data.</text>
</comment>
<dbReference type="RefSeq" id="XP_024691666.1">
    <property type="nucleotide sequence ID" value="XM_024841868.1"/>
</dbReference>
<dbReference type="Proteomes" id="UP000234254">
    <property type="component" value="Unassembled WGS sequence"/>
</dbReference>
<evidence type="ECO:0000256" key="1">
    <source>
        <dbReference type="SAM" id="MobiDB-lite"/>
    </source>
</evidence>
<proteinExistence type="predicted"/>
<feature type="compositionally biased region" description="Basic and acidic residues" evidence="1">
    <location>
        <begin position="11"/>
        <end position="20"/>
    </location>
</feature>
<reference evidence="2" key="1">
    <citation type="submission" date="2016-12" db="EMBL/GenBank/DDBJ databases">
        <title>The genomes of Aspergillus section Nigri reveals drivers in fungal speciation.</title>
        <authorList>
            <consortium name="DOE Joint Genome Institute"/>
            <person name="Vesth T.C."/>
            <person name="Nybo J."/>
            <person name="Theobald S."/>
            <person name="Brandl J."/>
            <person name="Frisvad J.C."/>
            <person name="Nielsen K.F."/>
            <person name="Lyhne E.K."/>
            <person name="Kogle M.E."/>
            <person name="Kuo A."/>
            <person name="Riley R."/>
            <person name="Clum A."/>
            <person name="Nolan M."/>
            <person name="Lipzen A."/>
            <person name="Salamov A."/>
            <person name="Henrissat B."/>
            <person name="Wiebenga A."/>
            <person name="De vries R.P."/>
            <person name="Grigoriev I.V."/>
            <person name="Mortensen U.H."/>
            <person name="Andersen M.R."/>
            <person name="Baker S.E."/>
        </authorList>
    </citation>
    <scope>NUCLEOTIDE SEQUENCE</scope>
    <source>
        <strain evidence="2">IBT 28561</strain>
    </source>
</reference>
<sequence>MASTYSSPHDSNGELSDREPSPGPKQLRVRVSSKHLALASSYFGRLLANSKTVLLPDMWEEFRGDITQPLLLILRAIHGQSRKVPRFLGFEMLYKVAYLADYFGCSEAVEIFADTWIRNAEDLLPMSYTVDVPHWLCIAWVLRHNDLFTAVTCLAIHTIAKTREEYMEEILTSVYDYIDALSLDDSTTCCPDCASLILGLLLRQLTSLKLYPQPDPPYFTHSLNGLLKSLPTLEPPRCSAHVHKLNGCHGRCAVLLPRTGEVLQKIEAKMKGLDLEDYVDLAWVPHVG</sequence>
<feature type="region of interest" description="Disordered" evidence="1">
    <location>
        <begin position="1"/>
        <end position="26"/>
    </location>
</feature>
<dbReference type="OrthoDB" id="5275938at2759"/>
<name>A0A2I1CZL6_ASPC2</name>
<gene>
    <name evidence="2" type="ORF">P168DRAFT_345612</name>
</gene>
<dbReference type="AlphaFoldDB" id="A0A2I1CZL6"/>
<dbReference type="VEuPathDB" id="FungiDB:P168DRAFT_345612"/>
<evidence type="ECO:0000313" key="3">
    <source>
        <dbReference type="Proteomes" id="UP000234254"/>
    </source>
</evidence>
<feature type="compositionally biased region" description="Polar residues" evidence="1">
    <location>
        <begin position="1"/>
        <end position="10"/>
    </location>
</feature>
<protein>
    <recommendedName>
        <fullName evidence="4">BTB domain-containing protein</fullName>
    </recommendedName>
</protein>
<accession>A0A2I1CZL6</accession>
<organism evidence="2 3">
    <name type="scientific">Aspergillus campestris (strain IBT 28561)</name>
    <dbReference type="NCBI Taxonomy" id="1392248"/>
    <lineage>
        <taxon>Eukaryota</taxon>
        <taxon>Fungi</taxon>
        <taxon>Dikarya</taxon>
        <taxon>Ascomycota</taxon>
        <taxon>Pezizomycotina</taxon>
        <taxon>Eurotiomycetes</taxon>
        <taxon>Eurotiomycetidae</taxon>
        <taxon>Eurotiales</taxon>
        <taxon>Aspergillaceae</taxon>
        <taxon>Aspergillus</taxon>
        <taxon>Aspergillus subgen. Circumdati</taxon>
    </lineage>
</organism>
<dbReference type="EMBL" id="MSFM01000008">
    <property type="protein sequence ID" value="PKY03072.1"/>
    <property type="molecule type" value="Genomic_DNA"/>
</dbReference>
<dbReference type="GeneID" id="36549397"/>
<keyword evidence="3" id="KW-1185">Reference proteome</keyword>
<evidence type="ECO:0000313" key="2">
    <source>
        <dbReference type="EMBL" id="PKY03072.1"/>
    </source>
</evidence>
<evidence type="ECO:0008006" key="4">
    <source>
        <dbReference type="Google" id="ProtNLM"/>
    </source>
</evidence>